<dbReference type="Proteomes" id="UP000019241">
    <property type="component" value="Unassembled WGS sequence"/>
</dbReference>
<evidence type="ECO:0000313" key="1">
    <source>
        <dbReference type="EMBL" id="EUJ48964.1"/>
    </source>
</evidence>
<dbReference type="AlphaFoldDB" id="W7D8K1"/>
<accession>W7D8K1</accession>
<comment type="caution">
    <text evidence="1">The sequence shown here is derived from an EMBL/GenBank/DDBJ whole genome shotgun (WGS) entry which is preliminary data.</text>
</comment>
<dbReference type="RefSeq" id="WP_052006864.1">
    <property type="nucleotide sequence ID" value="NZ_AODM01000056.1"/>
</dbReference>
<reference evidence="1 2" key="1">
    <citation type="submission" date="2012-12" db="EMBL/GenBank/DDBJ databases">
        <title>Novel taxa of Listeriaceae from agricultural environments in the United States.</title>
        <authorList>
            <person name="den Bakker H.C."/>
            <person name="Allred A."/>
            <person name="Warchocki S."/>
            <person name="Wright E.M."/>
            <person name="Burrell A."/>
            <person name="Nightingale K.K."/>
            <person name="Kephart D."/>
            <person name="Wiedmann M."/>
        </authorList>
    </citation>
    <scope>NUCLEOTIDE SEQUENCE [LARGE SCALE GENOMIC DNA]</scope>
    <source>
        <strain evidence="1 2">FSL S10-1203</strain>
    </source>
</reference>
<organism evidence="1 2">
    <name type="scientific">Listeria fleischmannii FSL S10-1203</name>
    <dbReference type="NCBI Taxonomy" id="1265822"/>
    <lineage>
        <taxon>Bacteria</taxon>
        <taxon>Bacillati</taxon>
        <taxon>Bacillota</taxon>
        <taxon>Bacilli</taxon>
        <taxon>Bacillales</taxon>
        <taxon>Listeriaceae</taxon>
        <taxon>Listeria</taxon>
    </lineage>
</organism>
<protein>
    <submittedName>
        <fullName evidence="1">Uncharacterized protein</fullName>
    </submittedName>
</protein>
<gene>
    <name evidence="1" type="ORF">MCOL2_16357</name>
</gene>
<proteinExistence type="predicted"/>
<sequence>MIEICNILNITPNDLLLENREFDDYKKEIFESLDSNILDMTQTMQIVEEERANALLAKQQGNEKEERQYLDHIIGMFAWTNKHYWEIADFLYYKRIQKNITSASKNTLEKLVQSKKGSQE</sequence>
<evidence type="ECO:0000313" key="2">
    <source>
        <dbReference type="Proteomes" id="UP000019241"/>
    </source>
</evidence>
<dbReference type="EMBL" id="AODM01000056">
    <property type="protein sequence ID" value="EUJ48964.1"/>
    <property type="molecule type" value="Genomic_DNA"/>
</dbReference>
<dbReference type="PATRIC" id="fig|1265822.4.peg.3317"/>
<name>W7D8K1_9LIST</name>